<evidence type="ECO:0000313" key="3">
    <source>
        <dbReference type="Proteomes" id="UP001595868"/>
    </source>
</evidence>
<sequence>MLGTVVALAFYGALLMWSIRISRLVQAHGGPIWISRNLIGLLAVALYFALNLLPTAANPAVFHLLRVVSAMLLVVSTFITERRLRRWLADPHFRAAETFDLSPEPRPEDWNANLWDPEVQRDIERRRRRQPTD</sequence>
<organism evidence="2 3">
    <name type="scientific">Micromonospora zhanjiangensis</name>
    <dbReference type="NCBI Taxonomy" id="1522057"/>
    <lineage>
        <taxon>Bacteria</taxon>
        <taxon>Bacillati</taxon>
        <taxon>Actinomycetota</taxon>
        <taxon>Actinomycetes</taxon>
        <taxon>Micromonosporales</taxon>
        <taxon>Micromonosporaceae</taxon>
        <taxon>Micromonospora</taxon>
    </lineage>
</organism>
<feature type="transmembrane region" description="Helical" evidence="1">
    <location>
        <begin position="37"/>
        <end position="54"/>
    </location>
</feature>
<dbReference type="Proteomes" id="UP001595868">
    <property type="component" value="Unassembled WGS sequence"/>
</dbReference>
<protein>
    <submittedName>
        <fullName evidence="2">Uncharacterized protein</fullName>
    </submittedName>
</protein>
<feature type="transmembrane region" description="Helical" evidence="1">
    <location>
        <begin position="60"/>
        <end position="79"/>
    </location>
</feature>
<keyword evidence="1" id="KW-0812">Transmembrane</keyword>
<name>A0ABV8KJ77_9ACTN</name>
<feature type="transmembrane region" description="Helical" evidence="1">
    <location>
        <begin position="6"/>
        <end position="25"/>
    </location>
</feature>
<accession>A0ABV8KJ77</accession>
<keyword evidence="1" id="KW-1133">Transmembrane helix</keyword>
<evidence type="ECO:0000313" key="2">
    <source>
        <dbReference type="EMBL" id="MFC4106164.1"/>
    </source>
</evidence>
<dbReference type="EMBL" id="JBHSBN010000005">
    <property type="protein sequence ID" value="MFC4106164.1"/>
    <property type="molecule type" value="Genomic_DNA"/>
</dbReference>
<keyword evidence="3" id="KW-1185">Reference proteome</keyword>
<evidence type="ECO:0000256" key="1">
    <source>
        <dbReference type="SAM" id="Phobius"/>
    </source>
</evidence>
<keyword evidence="1" id="KW-0472">Membrane</keyword>
<proteinExistence type="predicted"/>
<gene>
    <name evidence="2" type="ORF">ACFOX0_09465</name>
</gene>
<reference evidence="3" key="1">
    <citation type="journal article" date="2019" name="Int. J. Syst. Evol. Microbiol.">
        <title>The Global Catalogue of Microorganisms (GCM) 10K type strain sequencing project: providing services to taxonomists for standard genome sequencing and annotation.</title>
        <authorList>
            <consortium name="The Broad Institute Genomics Platform"/>
            <consortium name="The Broad Institute Genome Sequencing Center for Infectious Disease"/>
            <person name="Wu L."/>
            <person name="Ma J."/>
        </authorList>
    </citation>
    <scope>NUCLEOTIDE SEQUENCE [LARGE SCALE GENOMIC DNA]</scope>
    <source>
        <strain evidence="3">2902at01</strain>
    </source>
</reference>
<dbReference type="RefSeq" id="WP_377543679.1">
    <property type="nucleotide sequence ID" value="NZ_JBHSBN010000005.1"/>
</dbReference>
<comment type="caution">
    <text evidence="2">The sequence shown here is derived from an EMBL/GenBank/DDBJ whole genome shotgun (WGS) entry which is preliminary data.</text>
</comment>